<dbReference type="RefSeq" id="WP_105295246.1">
    <property type="nucleotide sequence ID" value="NZ_PUEV01000056.1"/>
</dbReference>
<accession>A0A9X7NYB3</accession>
<dbReference type="Gene3D" id="3.40.50.1820">
    <property type="entry name" value="alpha/beta hydrolase"/>
    <property type="match status" value="1"/>
</dbReference>
<dbReference type="Proteomes" id="UP000237911">
    <property type="component" value="Unassembled WGS sequence"/>
</dbReference>
<dbReference type="Pfam" id="PF08237">
    <property type="entry name" value="PE-PPE"/>
    <property type="match status" value="1"/>
</dbReference>
<organism evidence="3 4">
    <name type="scientific">Mycolicibacter virginiensis</name>
    <dbReference type="NCBI Taxonomy" id="1795032"/>
    <lineage>
        <taxon>Bacteria</taxon>
        <taxon>Bacillati</taxon>
        <taxon>Actinomycetota</taxon>
        <taxon>Actinomycetes</taxon>
        <taxon>Mycobacteriales</taxon>
        <taxon>Mycobacteriaceae</taxon>
        <taxon>Mycolicibacter</taxon>
    </lineage>
</organism>
<dbReference type="SUPFAM" id="SSF53474">
    <property type="entry name" value="alpha/beta-Hydrolases"/>
    <property type="match status" value="1"/>
</dbReference>
<evidence type="ECO:0000313" key="4">
    <source>
        <dbReference type="Proteomes" id="UP000237911"/>
    </source>
</evidence>
<dbReference type="InterPro" id="IPR029432">
    <property type="entry name" value="Gp28/Gp37-like_dom"/>
</dbReference>
<evidence type="ECO:0000259" key="1">
    <source>
        <dbReference type="Pfam" id="PF08237"/>
    </source>
</evidence>
<dbReference type="InterPro" id="IPR029058">
    <property type="entry name" value="AB_hydrolase_fold"/>
</dbReference>
<sequence length="822" mass="90100">MTTVFTLAGAFGDPSQVARMLRGEITAGNTVVPVHYQNWTVDWRGADVLAAVDILDDLLTTTSGDMVVFGHSLGAVVACRWLRIKGPTSTIDPARLKFILMGNSVSRYGGVLFEEAIAAPTNTPYTVTDFKRQYDGWTDWPSTITVPNLTNIDLGQVMAFMWSLLTDLAAQNAINGANFIHPDYNNVGIDDPGNASYTAGNITYVWAPTVPWWLPWSLRYIVEGAYNRPVRMGELPVVRFAEPYTGTDHAGFAAWAREVREYRIERAYDRPIIKLYDGDWVYRGTVANELAGSLNLIVNQTGTIQLRLPIDLDDRRGTWAAFWALDEDARGTSNIHIIVETMGARIGGRMKPRNGVTIVRGDKGDEVIIDFFDDIEEFKFVHTAGNPFLPISLIQQPKAWMLFMQADHALLITLAANLLRLQLTNISVDNILAILDPAKWASGEIWDALGHIWQESQIVVKPRAFGDSIAPLAIVVGSIRTAFLDVAAPILEDSELQLVTRRFLTGDPEPWPGAGTNFRNGTLMVEIVDKSGFRKGTSIGGNLMTGLTRSIASVLSNHVEDSYDLITGETIDERGYRLPGILGSLPEHPYVVYRDGDITGIQTSEFSRSPGGAGRITVGGQSMPGVNELISGAIQYGGDVLGDNISAAISFGVGFTVSVGSLGGAIDSFLNPIYRDSILAHMSVPLLQRVRDQGWGHYLETTSSNVTQAFTAASVMDLRARRRETDPDLSFTLQVANASPWLIGDNGYGHWWHGDRVGGTQKFLMPRVFVRRNRELAIDWGAGKGLALAAKFGDTKPRKDAIAHMAELMAKAMSGLQEIGLW</sequence>
<proteinExistence type="predicted"/>
<dbReference type="InterPro" id="IPR013228">
    <property type="entry name" value="PE-PPE_C"/>
</dbReference>
<dbReference type="EMBL" id="PUEV01000056">
    <property type="protein sequence ID" value="PQM51832.1"/>
    <property type="molecule type" value="Genomic_DNA"/>
</dbReference>
<protein>
    <recommendedName>
        <fullName evidence="5">Alpha/beta hydrolase</fullName>
    </recommendedName>
</protein>
<comment type="caution">
    <text evidence="3">The sequence shown here is derived from an EMBL/GenBank/DDBJ whole genome shotgun (WGS) entry which is preliminary data.</text>
</comment>
<dbReference type="AlphaFoldDB" id="A0A9X7NYB3"/>
<gene>
    <name evidence="3" type="ORF">C5U48_12975</name>
</gene>
<dbReference type="Pfam" id="PF14594">
    <property type="entry name" value="Sipho_Gp37"/>
    <property type="match status" value="1"/>
</dbReference>
<evidence type="ECO:0000313" key="3">
    <source>
        <dbReference type="EMBL" id="PQM51832.1"/>
    </source>
</evidence>
<evidence type="ECO:0008006" key="5">
    <source>
        <dbReference type="Google" id="ProtNLM"/>
    </source>
</evidence>
<keyword evidence="4" id="KW-1185">Reference proteome</keyword>
<evidence type="ECO:0000259" key="2">
    <source>
        <dbReference type="Pfam" id="PF14594"/>
    </source>
</evidence>
<name>A0A9X7NYB3_9MYCO</name>
<feature type="domain" description="PE-PPE" evidence="1">
    <location>
        <begin position="35"/>
        <end position="142"/>
    </location>
</feature>
<reference evidence="3 4" key="1">
    <citation type="submission" date="2018-02" db="EMBL/GenBank/DDBJ databases">
        <title>Draft genome sequence of Mycobacterium virginiense isolated from mud of a swine farm in Japan.</title>
        <authorList>
            <person name="Ohya K."/>
        </authorList>
    </citation>
    <scope>NUCLEOTIDE SEQUENCE [LARGE SCALE GENOMIC DNA]</scope>
    <source>
        <strain evidence="3 4">GF75</strain>
    </source>
</reference>
<feature type="domain" description="Gp28/Gp37-like" evidence="2">
    <location>
        <begin position="273"/>
        <end position="794"/>
    </location>
</feature>